<gene>
    <name evidence="2" type="ORF">SAMN05421842_12632</name>
</gene>
<evidence type="ECO:0000256" key="1">
    <source>
        <dbReference type="SAM" id="Phobius"/>
    </source>
</evidence>
<evidence type="ECO:0000313" key="2">
    <source>
        <dbReference type="EMBL" id="SFD24029.1"/>
    </source>
</evidence>
<reference evidence="2 3" key="1">
    <citation type="submission" date="2016-10" db="EMBL/GenBank/DDBJ databases">
        <authorList>
            <person name="de Groot N.N."/>
        </authorList>
    </citation>
    <scope>NUCLEOTIDE SEQUENCE [LARGE SCALE GENOMIC DNA]</scope>
    <source>
        <strain evidence="2 3">DSM 12992</strain>
    </source>
</reference>
<dbReference type="RefSeq" id="WP_090093282.1">
    <property type="nucleotide sequence ID" value="NZ_FOMG01000026.1"/>
</dbReference>
<name>A0A1I1QPQ0_9CLOT</name>
<keyword evidence="3" id="KW-1185">Reference proteome</keyword>
<dbReference type="EMBL" id="FOMG01000026">
    <property type="protein sequence ID" value="SFD24029.1"/>
    <property type="molecule type" value="Genomic_DNA"/>
</dbReference>
<proteinExistence type="predicted"/>
<keyword evidence="1" id="KW-0472">Membrane</keyword>
<feature type="transmembrane region" description="Helical" evidence="1">
    <location>
        <begin position="34"/>
        <end position="53"/>
    </location>
</feature>
<dbReference type="STRING" id="119641.SAMN05421842_12632"/>
<dbReference type="OrthoDB" id="1939946at2"/>
<evidence type="ECO:0000313" key="3">
    <source>
        <dbReference type="Proteomes" id="UP000199263"/>
    </source>
</evidence>
<sequence length="187" mass="21239">MSGAGISHNIIVNMYTKKPEINENGDMVFKKNGLFLLCGILLVLIFSLCAVFMDYYVVEIMEENNINKDMLDTLYICGYSLTALFMLIGMKLIIMFFKCKIIVSKDAITSKKIFSSKTIKLLDIEMITFSNAKGLVFKSCDSKIAFGNFTIGLIEMLKFIEANTLKYKCETAILKAKKMLSNNRIFY</sequence>
<dbReference type="AlphaFoldDB" id="A0A1I1QPQ0"/>
<organism evidence="2 3">
    <name type="scientific">Clostridium uliginosum</name>
    <dbReference type="NCBI Taxonomy" id="119641"/>
    <lineage>
        <taxon>Bacteria</taxon>
        <taxon>Bacillati</taxon>
        <taxon>Bacillota</taxon>
        <taxon>Clostridia</taxon>
        <taxon>Eubacteriales</taxon>
        <taxon>Clostridiaceae</taxon>
        <taxon>Clostridium</taxon>
    </lineage>
</organism>
<dbReference type="Proteomes" id="UP000199263">
    <property type="component" value="Unassembled WGS sequence"/>
</dbReference>
<feature type="transmembrane region" description="Helical" evidence="1">
    <location>
        <begin position="73"/>
        <end position="97"/>
    </location>
</feature>
<protein>
    <submittedName>
        <fullName evidence="2">Uncharacterized protein</fullName>
    </submittedName>
</protein>
<keyword evidence="1" id="KW-0812">Transmembrane</keyword>
<keyword evidence="1" id="KW-1133">Transmembrane helix</keyword>
<accession>A0A1I1QPQ0</accession>